<gene>
    <name evidence="5" type="primary">LOC120261649</name>
</gene>
<feature type="chain" id="PRO_5044218796" evidence="2">
    <location>
        <begin position="32"/>
        <end position="204"/>
    </location>
</feature>
<dbReference type="Pfam" id="PF04043">
    <property type="entry name" value="PMEI"/>
    <property type="match status" value="1"/>
</dbReference>
<name>A0AB40BG23_DIOCR</name>
<reference evidence="5" key="1">
    <citation type="submission" date="2025-08" db="UniProtKB">
        <authorList>
            <consortium name="RefSeq"/>
        </authorList>
    </citation>
    <scope>IDENTIFICATION</scope>
</reference>
<dbReference type="GeneID" id="120261649"/>
<dbReference type="Gene3D" id="1.20.140.40">
    <property type="entry name" value="Invertase/pectin methylesterase inhibitor family protein"/>
    <property type="match status" value="1"/>
</dbReference>
<dbReference type="AlphaFoldDB" id="A0AB40BG23"/>
<dbReference type="SMART" id="SM00856">
    <property type="entry name" value="PMEI"/>
    <property type="match status" value="1"/>
</dbReference>
<dbReference type="InterPro" id="IPR006501">
    <property type="entry name" value="Pectinesterase_inhib_dom"/>
</dbReference>
<dbReference type="CDD" id="cd15798">
    <property type="entry name" value="PMEI-like_3"/>
    <property type="match status" value="1"/>
</dbReference>
<keyword evidence="1 2" id="KW-0732">Signal</keyword>
<evidence type="ECO:0000256" key="2">
    <source>
        <dbReference type="SAM" id="SignalP"/>
    </source>
</evidence>
<dbReference type="RefSeq" id="XP_039125551.1">
    <property type="nucleotide sequence ID" value="XM_039269617.1"/>
</dbReference>
<proteinExistence type="predicted"/>
<dbReference type="PANTHER" id="PTHR31080">
    <property type="entry name" value="PECTINESTERASE INHIBITOR-LIKE"/>
    <property type="match status" value="1"/>
</dbReference>
<evidence type="ECO:0000256" key="1">
    <source>
        <dbReference type="ARBA" id="ARBA00022729"/>
    </source>
</evidence>
<dbReference type="InterPro" id="IPR051955">
    <property type="entry name" value="PME_Inhibitor"/>
</dbReference>
<dbReference type="Proteomes" id="UP001515500">
    <property type="component" value="Chromosome 5"/>
</dbReference>
<sequence>MAPKSPAIGPLLLLLLLLLVASISTLTLVSGSDDDSLAFIKKSCDSTLYPDLCFSSLSRYAASVHSDPIRLAWLATNVTIGRLRYISSHISSVRRTAVVGEGGREAAALKDCAETMGDAVDLARSSASEIGKLTAPSTVGTEIAWRVSNAQTWMSAVMTNEDTCTDGFAAVPGQLKTDICGRIRWAHKFTSNALALLNKLVSNR</sequence>
<accession>A0AB40BG23</accession>
<organism evidence="4 5">
    <name type="scientific">Dioscorea cayennensis subsp. rotundata</name>
    <name type="common">White Guinea yam</name>
    <name type="synonym">Dioscorea rotundata</name>
    <dbReference type="NCBI Taxonomy" id="55577"/>
    <lineage>
        <taxon>Eukaryota</taxon>
        <taxon>Viridiplantae</taxon>
        <taxon>Streptophyta</taxon>
        <taxon>Embryophyta</taxon>
        <taxon>Tracheophyta</taxon>
        <taxon>Spermatophyta</taxon>
        <taxon>Magnoliopsida</taxon>
        <taxon>Liliopsida</taxon>
        <taxon>Dioscoreales</taxon>
        <taxon>Dioscoreaceae</taxon>
        <taxon>Dioscorea</taxon>
    </lineage>
</organism>
<dbReference type="PANTHER" id="PTHR31080:SF64">
    <property type="entry name" value="PLANT INVERTASE_PECTIN METHYLESTERASE INHIBITOR SUPERFAMILY PROTEIN"/>
    <property type="match status" value="1"/>
</dbReference>
<dbReference type="GO" id="GO:0004857">
    <property type="term" value="F:enzyme inhibitor activity"/>
    <property type="evidence" value="ECO:0007669"/>
    <property type="project" value="InterPro"/>
</dbReference>
<keyword evidence="4" id="KW-1185">Reference proteome</keyword>
<dbReference type="NCBIfam" id="TIGR01614">
    <property type="entry name" value="PME_inhib"/>
    <property type="match status" value="1"/>
</dbReference>
<feature type="signal peptide" evidence="2">
    <location>
        <begin position="1"/>
        <end position="31"/>
    </location>
</feature>
<protein>
    <submittedName>
        <fullName evidence="5">Pectinesterase inhibitor 7-like</fullName>
    </submittedName>
</protein>
<feature type="domain" description="Pectinesterase inhibitor" evidence="3">
    <location>
        <begin position="35"/>
        <end position="196"/>
    </location>
</feature>
<dbReference type="SUPFAM" id="SSF101148">
    <property type="entry name" value="Plant invertase/pectin methylesterase inhibitor"/>
    <property type="match status" value="1"/>
</dbReference>
<evidence type="ECO:0000313" key="5">
    <source>
        <dbReference type="RefSeq" id="XP_039125551.1"/>
    </source>
</evidence>
<evidence type="ECO:0000313" key="4">
    <source>
        <dbReference type="Proteomes" id="UP001515500"/>
    </source>
</evidence>
<dbReference type="InterPro" id="IPR035513">
    <property type="entry name" value="Invertase/methylesterase_inhib"/>
</dbReference>
<evidence type="ECO:0000259" key="3">
    <source>
        <dbReference type="SMART" id="SM00856"/>
    </source>
</evidence>